<name>A0A3A4KP51_9NOCA</name>
<accession>A0A3A4KP51</accession>
<evidence type="ECO:0000313" key="2">
    <source>
        <dbReference type="Proteomes" id="UP000266677"/>
    </source>
</evidence>
<proteinExistence type="predicted"/>
<dbReference type="AlphaFoldDB" id="A0A3A4KP51"/>
<dbReference type="Proteomes" id="UP000266677">
    <property type="component" value="Unassembled WGS sequence"/>
</dbReference>
<sequence>MISMTATETARSISAVLDMAGQGETIQVTRGGELVASIVPPHRPNGSAILDAYAAIEPDPDFAAEYEADHRRINAPMEARDPWGDD</sequence>
<organism evidence="1 2">
    <name type="scientific">Nocardia panacis</name>
    <dbReference type="NCBI Taxonomy" id="2340916"/>
    <lineage>
        <taxon>Bacteria</taxon>
        <taxon>Bacillati</taxon>
        <taxon>Actinomycetota</taxon>
        <taxon>Actinomycetes</taxon>
        <taxon>Mycobacteriales</taxon>
        <taxon>Nocardiaceae</taxon>
        <taxon>Nocardia</taxon>
    </lineage>
</organism>
<dbReference type="Gene3D" id="3.40.1620.10">
    <property type="entry name" value="YefM-like domain"/>
    <property type="match status" value="1"/>
</dbReference>
<protein>
    <recommendedName>
        <fullName evidence="3">Type II toxin-antitoxin system prevent-host-death family antitoxin</fullName>
    </recommendedName>
</protein>
<evidence type="ECO:0000313" key="1">
    <source>
        <dbReference type="EMBL" id="RJO76382.1"/>
    </source>
</evidence>
<comment type="caution">
    <text evidence="1">The sequence shown here is derived from an EMBL/GenBank/DDBJ whole genome shotgun (WGS) entry which is preliminary data.</text>
</comment>
<gene>
    <name evidence="1" type="ORF">D5S18_08605</name>
</gene>
<evidence type="ECO:0008006" key="3">
    <source>
        <dbReference type="Google" id="ProtNLM"/>
    </source>
</evidence>
<reference evidence="1 2" key="1">
    <citation type="submission" date="2018-09" db="EMBL/GenBank/DDBJ databases">
        <title>YIM PH21274 draft genome.</title>
        <authorList>
            <person name="Miao C."/>
        </authorList>
    </citation>
    <scope>NUCLEOTIDE SEQUENCE [LARGE SCALE GENOMIC DNA]</scope>
    <source>
        <strain evidence="1 2">YIM PH 21724</strain>
    </source>
</reference>
<dbReference type="EMBL" id="QZFU01000016">
    <property type="protein sequence ID" value="RJO76382.1"/>
    <property type="molecule type" value="Genomic_DNA"/>
</dbReference>
<keyword evidence="2" id="KW-1185">Reference proteome</keyword>